<keyword evidence="3" id="KW-1185">Reference proteome</keyword>
<evidence type="ECO:0000259" key="1">
    <source>
        <dbReference type="PROSITE" id="PS51186"/>
    </source>
</evidence>
<evidence type="ECO:0000313" key="2">
    <source>
        <dbReference type="EMBL" id="MFC5023876.1"/>
    </source>
</evidence>
<dbReference type="GO" id="GO:0016746">
    <property type="term" value="F:acyltransferase activity"/>
    <property type="evidence" value="ECO:0007669"/>
    <property type="project" value="UniProtKB-KW"/>
</dbReference>
<dbReference type="EMBL" id="JBHSJD010000013">
    <property type="protein sequence ID" value="MFC5023876.1"/>
    <property type="molecule type" value="Genomic_DNA"/>
</dbReference>
<dbReference type="Proteomes" id="UP001595829">
    <property type="component" value="Unassembled WGS sequence"/>
</dbReference>
<dbReference type="SUPFAM" id="SSF55729">
    <property type="entry name" value="Acyl-CoA N-acyltransferases (Nat)"/>
    <property type="match status" value="1"/>
</dbReference>
<dbReference type="Pfam" id="PF00583">
    <property type="entry name" value="Acetyltransf_1"/>
    <property type="match status" value="1"/>
</dbReference>
<dbReference type="Gene3D" id="3.40.630.30">
    <property type="match status" value="1"/>
</dbReference>
<dbReference type="InterPro" id="IPR016181">
    <property type="entry name" value="Acyl_CoA_acyltransferase"/>
</dbReference>
<dbReference type="EC" id="2.3.-.-" evidence="2"/>
<sequence length="258" mass="28389">MDHERVLALYDLRMRREVRPDGPDCRVEHVGRVVRMTGPAHAWNGVVWSDLDAHSADEAIAEQIRHFSGRAPEFEWKLYAHDRLHDLGERLLRAGFRAEPEEALMVAEAAGIAAEPRLPDGVEIVPVTDAAGVDLMADVHDRAFGTDSTRLRQWLLDRLAADPGTVTAVVAVADGRPVSSARLELVPCTGFAGLWGGGTVPEWRGRGLYRALVAHRARIAADLGYEWLQVDASDDSRPILGRLGFAVLSTTTPYVYAR</sequence>
<keyword evidence="2" id="KW-0808">Transferase</keyword>
<dbReference type="RefSeq" id="WP_345687124.1">
    <property type="nucleotide sequence ID" value="NZ_BAABIT010000001.1"/>
</dbReference>
<evidence type="ECO:0000313" key="3">
    <source>
        <dbReference type="Proteomes" id="UP001595829"/>
    </source>
</evidence>
<gene>
    <name evidence="2" type="ORF">ACFPM3_17180</name>
</gene>
<accession>A0ABV9XF32</accession>
<organism evidence="2 3">
    <name type="scientific">Streptomyces coeruleoprunus</name>
    <dbReference type="NCBI Taxonomy" id="285563"/>
    <lineage>
        <taxon>Bacteria</taxon>
        <taxon>Bacillati</taxon>
        <taxon>Actinomycetota</taxon>
        <taxon>Actinomycetes</taxon>
        <taxon>Kitasatosporales</taxon>
        <taxon>Streptomycetaceae</taxon>
        <taxon>Streptomyces</taxon>
    </lineage>
</organism>
<reference evidence="3" key="1">
    <citation type="journal article" date="2019" name="Int. J. Syst. Evol. Microbiol.">
        <title>The Global Catalogue of Microorganisms (GCM) 10K type strain sequencing project: providing services to taxonomists for standard genome sequencing and annotation.</title>
        <authorList>
            <consortium name="The Broad Institute Genomics Platform"/>
            <consortium name="The Broad Institute Genome Sequencing Center for Infectious Disease"/>
            <person name="Wu L."/>
            <person name="Ma J."/>
        </authorList>
    </citation>
    <scope>NUCLEOTIDE SEQUENCE [LARGE SCALE GENOMIC DNA]</scope>
    <source>
        <strain evidence="3">CGMCC 4.1648</strain>
    </source>
</reference>
<proteinExistence type="predicted"/>
<name>A0ABV9XF32_9ACTN</name>
<dbReference type="PROSITE" id="PS51186">
    <property type="entry name" value="GNAT"/>
    <property type="match status" value="1"/>
</dbReference>
<protein>
    <submittedName>
        <fullName evidence="2">GNAT family N-acetyltransferase</fullName>
        <ecNumber evidence="2">2.3.-.-</ecNumber>
    </submittedName>
</protein>
<dbReference type="InterPro" id="IPR000182">
    <property type="entry name" value="GNAT_dom"/>
</dbReference>
<comment type="caution">
    <text evidence="2">The sequence shown here is derived from an EMBL/GenBank/DDBJ whole genome shotgun (WGS) entry which is preliminary data.</text>
</comment>
<dbReference type="CDD" id="cd04301">
    <property type="entry name" value="NAT_SF"/>
    <property type="match status" value="1"/>
</dbReference>
<feature type="domain" description="N-acetyltransferase" evidence="1">
    <location>
        <begin position="122"/>
        <end position="258"/>
    </location>
</feature>
<keyword evidence="2" id="KW-0012">Acyltransferase</keyword>